<dbReference type="SUPFAM" id="SSF88659">
    <property type="entry name" value="Sigma3 and sigma4 domains of RNA polymerase sigma factors"/>
    <property type="match status" value="1"/>
</dbReference>
<dbReference type="OrthoDB" id="9803470at2"/>
<dbReference type="InterPro" id="IPR014284">
    <property type="entry name" value="RNA_pol_sigma-70_dom"/>
</dbReference>
<evidence type="ECO:0000259" key="7">
    <source>
        <dbReference type="Pfam" id="PF08281"/>
    </source>
</evidence>
<keyword evidence="4" id="KW-0238">DNA-binding</keyword>
<dbReference type="PANTHER" id="PTHR43133">
    <property type="entry name" value="RNA POLYMERASE ECF-TYPE SIGMA FACTO"/>
    <property type="match status" value="1"/>
</dbReference>
<dbReference type="SUPFAM" id="SSF88946">
    <property type="entry name" value="Sigma2 domain of RNA polymerase sigma factors"/>
    <property type="match status" value="1"/>
</dbReference>
<feature type="domain" description="RNA polymerase sigma-70 region 2" evidence="6">
    <location>
        <begin position="13"/>
        <end position="77"/>
    </location>
</feature>
<evidence type="ECO:0000259" key="6">
    <source>
        <dbReference type="Pfam" id="PF04542"/>
    </source>
</evidence>
<evidence type="ECO:0000256" key="2">
    <source>
        <dbReference type="ARBA" id="ARBA00023015"/>
    </source>
</evidence>
<evidence type="ECO:0000256" key="5">
    <source>
        <dbReference type="ARBA" id="ARBA00023163"/>
    </source>
</evidence>
<keyword evidence="5" id="KW-0804">Transcription</keyword>
<evidence type="ECO:0000256" key="3">
    <source>
        <dbReference type="ARBA" id="ARBA00023082"/>
    </source>
</evidence>
<evidence type="ECO:0000256" key="1">
    <source>
        <dbReference type="ARBA" id="ARBA00010641"/>
    </source>
</evidence>
<keyword evidence="3" id="KW-0731">Sigma factor</keyword>
<gene>
    <name evidence="8" type="ORF">D7V88_29415</name>
</gene>
<accession>A0A3A8I690</accession>
<dbReference type="InterPro" id="IPR036388">
    <property type="entry name" value="WH-like_DNA-bd_sf"/>
</dbReference>
<name>A0A3A8I690_9BACT</name>
<dbReference type="InterPro" id="IPR013249">
    <property type="entry name" value="RNA_pol_sigma70_r4_t2"/>
</dbReference>
<sequence>MSLSPEALETLLRHHHAFLAFLTPRVGSQEAAREVLQAAFVKGMEQGGALREEQSAVAWFYRLLRNALVDAHRRTQREASALESLGREQPLSTEDDPGLEATVCGCVAGLAGTLKPEYAQAVRRVDLEGVTVAAFAQEAGISANNAAVRLHRARQALGRQLVDLCGHCCAEGCVDCACSPS</sequence>
<feature type="domain" description="RNA polymerase sigma factor 70 region 4 type 2" evidence="7">
    <location>
        <begin position="112"/>
        <end position="157"/>
    </location>
</feature>
<keyword evidence="2" id="KW-0805">Transcription regulation</keyword>
<reference evidence="9" key="1">
    <citation type="submission" date="2018-09" db="EMBL/GenBank/DDBJ databases">
        <authorList>
            <person name="Livingstone P.G."/>
            <person name="Whitworth D.E."/>
        </authorList>
    </citation>
    <scope>NUCLEOTIDE SEQUENCE [LARGE SCALE GENOMIC DNA]</scope>
    <source>
        <strain evidence="9">CA054A</strain>
    </source>
</reference>
<evidence type="ECO:0000313" key="9">
    <source>
        <dbReference type="Proteomes" id="UP000268094"/>
    </source>
</evidence>
<evidence type="ECO:0000256" key="4">
    <source>
        <dbReference type="ARBA" id="ARBA00023125"/>
    </source>
</evidence>
<dbReference type="InterPro" id="IPR007627">
    <property type="entry name" value="RNA_pol_sigma70_r2"/>
</dbReference>
<dbReference type="Gene3D" id="1.10.10.10">
    <property type="entry name" value="Winged helix-like DNA-binding domain superfamily/Winged helix DNA-binding domain"/>
    <property type="match status" value="1"/>
</dbReference>
<comment type="caution">
    <text evidence="8">The sequence shown here is derived from an EMBL/GenBank/DDBJ whole genome shotgun (WGS) entry which is preliminary data.</text>
</comment>
<dbReference type="Gene3D" id="1.10.1740.10">
    <property type="match status" value="1"/>
</dbReference>
<dbReference type="EMBL" id="RAVZ01000256">
    <property type="protein sequence ID" value="RKG78862.1"/>
    <property type="molecule type" value="Genomic_DNA"/>
</dbReference>
<organism evidence="8 9">
    <name type="scientific">Corallococcus terminator</name>
    <dbReference type="NCBI Taxonomy" id="2316733"/>
    <lineage>
        <taxon>Bacteria</taxon>
        <taxon>Pseudomonadati</taxon>
        <taxon>Myxococcota</taxon>
        <taxon>Myxococcia</taxon>
        <taxon>Myxococcales</taxon>
        <taxon>Cystobacterineae</taxon>
        <taxon>Myxococcaceae</taxon>
        <taxon>Corallococcus</taxon>
    </lineage>
</organism>
<dbReference type="InterPro" id="IPR013324">
    <property type="entry name" value="RNA_pol_sigma_r3/r4-like"/>
</dbReference>
<dbReference type="GO" id="GO:0006352">
    <property type="term" value="P:DNA-templated transcription initiation"/>
    <property type="evidence" value="ECO:0007669"/>
    <property type="project" value="InterPro"/>
</dbReference>
<dbReference type="PANTHER" id="PTHR43133:SF8">
    <property type="entry name" value="RNA POLYMERASE SIGMA FACTOR HI_1459-RELATED"/>
    <property type="match status" value="1"/>
</dbReference>
<comment type="similarity">
    <text evidence="1">Belongs to the sigma-70 factor family. ECF subfamily.</text>
</comment>
<dbReference type="Proteomes" id="UP000268094">
    <property type="component" value="Unassembled WGS sequence"/>
</dbReference>
<dbReference type="InterPro" id="IPR013325">
    <property type="entry name" value="RNA_pol_sigma_r2"/>
</dbReference>
<keyword evidence="9" id="KW-1185">Reference proteome</keyword>
<dbReference type="AlphaFoldDB" id="A0A3A8I690"/>
<dbReference type="Pfam" id="PF04542">
    <property type="entry name" value="Sigma70_r2"/>
    <property type="match status" value="1"/>
</dbReference>
<dbReference type="RefSeq" id="WP_120543936.1">
    <property type="nucleotide sequence ID" value="NZ_RAVZ01000256.1"/>
</dbReference>
<protein>
    <submittedName>
        <fullName evidence="8">Sigma-70 family RNA polymerase sigma factor</fullName>
    </submittedName>
</protein>
<proteinExistence type="inferred from homology"/>
<evidence type="ECO:0000313" key="8">
    <source>
        <dbReference type="EMBL" id="RKG78862.1"/>
    </source>
</evidence>
<dbReference type="Pfam" id="PF08281">
    <property type="entry name" value="Sigma70_r4_2"/>
    <property type="match status" value="1"/>
</dbReference>
<dbReference type="GO" id="GO:0016987">
    <property type="term" value="F:sigma factor activity"/>
    <property type="evidence" value="ECO:0007669"/>
    <property type="project" value="UniProtKB-KW"/>
</dbReference>
<dbReference type="InterPro" id="IPR039425">
    <property type="entry name" value="RNA_pol_sigma-70-like"/>
</dbReference>
<dbReference type="NCBIfam" id="TIGR02937">
    <property type="entry name" value="sigma70-ECF"/>
    <property type="match status" value="1"/>
</dbReference>
<dbReference type="GO" id="GO:0003677">
    <property type="term" value="F:DNA binding"/>
    <property type="evidence" value="ECO:0007669"/>
    <property type="project" value="UniProtKB-KW"/>
</dbReference>